<dbReference type="SUPFAM" id="SSF52467">
    <property type="entry name" value="DHS-like NAD/FAD-binding domain"/>
    <property type="match status" value="1"/>
</dbReference>
<dbReference type="InterPro" id="IPR029035">
    <property type="entry name" value="DHS-like_NAD/FAD-binding_dom"/>
</dbReference>
<evidence type="ECO:0000256" key="1">
    <source>
        <dbReference type="ARBA" id="ARBA00005817"/>
    </source>
</evidence>
<organism evidence="4 5">
    <name type="scientific">Lactobacillus panisapium</name>
    <dbReference type="NCBI Taxonomy" id="2012495"/>
    <lineage>
        <taxon>Bacteria</taxon>
        <taxon>Bacillati</taxon>
        <taxon>Bacillota</taxon>
        <taxon>Bacilli</taxon>
        <taxon>Lactobacillales</taxon>
        <taxon>Lactobacillaceae</taxon>
        <taxon>Lactobacillus</taxon>
    </lineage>
</organism>
<sequence>MTSIYYIQVEDRNSMDGNRSNTLAGLKNNFAGEKEVLVFSNHATEITEKYAQSGVKTTIYQNDAYTIANFDAVLTKLKQIFRSKTDYLLVFDNDSLGSSLGSRIAALLDITFVADAKKITETPNLTVTQDIGATSAKRVIPLAKQAVITFSCNGVAANEPAKVDVSSWSLNEQTKQQYRQAKTAGNGLAFAKVVLAGGKGLGSQQQFKPLMKLAQKLNASVGATKAVTDLGWLSPERMIGISNLTVKPDVYYAFGISGAVQHTSGMNKSKQVIAVNTDPEAPIFKLANYGIVGDANKVISQLNDLL</sequence>
<evidence type="ECO:0000259" key="2">
    <source>
        <dbReference type="Pfam" id="PF00766"/>
    </source>
</evidence>
<dbReference type="InterPro" id="IPR014729">
    <property type="entry name" value="Rossmann-like_a/b/a_fold"/>
</dbReference>
<gene>
    <name evidence="4" type="ORF">GYM71_00605</name>
</gene>
<proteinExistence type="inferred from homology"/>
<reference evidence="4 5" key="1">
    <citation type="submission" date="2020-01" db="EMBL/GenBank/DDBJ databases">
        <title>Vast differences in strain-level diversity in the gut microbiota of two closely related honey bee species.</title>
        <authorList>
            <person name="Ellegaard K.M."/>
            <person name="Suenami S."/>
            <person name="Miyazaki R."/>
            <person name="Engel P."/>
        </authorList>
    </citation>
    <scope>NUCLEOTIDE SEQUENCE [LARGE SCALE GENOMIC DNA]</scope>
    <source>
        <strain evidence="4 5">ESL0416</strain>
    </source>
</reference>
<accession>A0ABX8W3A0</accession>
<dbReference type="RefSeq" id="WP_220220513.1">
    <property type="nucleotide sequence ID" value="NZ_CP048268.1"/>
</dbReference>
<feature type="domain" description="Electron transfer flavoprotein alpha subunit C-terminal" evidence="2">
    <location>
        <begin position="188"/>
        <end position="267"/>
    </location>
</feature>
<dbReference type="Proteomes" id="UP000826550">
    <property type="component" value="Chromosome"/>
</dbReference>
<feature type="domain" description="Electron transfer flavoprotein alpha/beta-subunit N-terminal" evidence="3">
    <location>
        <begin position="36"/>
        <end position="165"/>
    </location>
</feature>
<dbReference type="SUPFAM" id="SSF52402">
    <property type="entry name" value="Adenine nucleotide alpha hydrolases-like"/>
    <property type="match status" value="1"/>
</dbReference>
<dbReference type="InterPro" id="IPR001308">
    <property type="entry name" value="ETF_a/FixB"/>
</dbReference>
<dbReference type="PIRSF" id="PIRSF000089">
    <property type="entry name" value="Electra_flavoP_a"/>
    <property type="match status" value="1"/>
</dbReference>
<evidence type="ECO:0000259" key="3">
    <source>
        <dbReference type="Pfam" id="PF01012"/>
    </source>
</evidence>
<dbReference type="EMBL" id="CP048268">
    <property type="protein sequence ID" value="QYN52009.1"/>
    <property type="molecule type" value="Genomic_DNA"/>
</dbReference>
<evidence type="ECO:0000313" key="4">
    <source>
        <dbReference type="EMBL" id="QYN52009.1"/>
    </source>
</evidence>
<dbReference type="Pfam" id="PF00766">
    <property type="entry name" value="ETF_alpha"/>
    <property type="match status" value="1"/>
</dbReference>
<dbReference type="Gene3D" id="3.40.50.1220">
    <property type="entry name" value="TPP-binding domain"/>
    <property type="match status" value="1"/>
</dbReference>
<dbReference type="InterPro" id="IPR014731">
    <property type="entry name" value="ETF_asu_C"/>
</dbReference>
<name>A0ABX8W3A0_9LACO</name>
<dbReference type="Gene3D" id="3.40.50.620">
    <property type="entry name" value="HUPs"/>
    <property type="match status" value="1"/>
</dbReference>
<keyword evidence="5" id="KW-1185">Reference proteome</keyword>
<dbReference type="InterPro" id="IPR014730">
    <property type="entry name" value="ETF_a/b_N"/>
</dbReference>
<dbReference type="Pfam" id="PF01012">
    <property type="entry name" value="ETF"/>
    <property type="match status" value="1"/>
</dbReference>
<protein>
    <submittedName>
        <fullName evidence="4">Electron transfer flavoprotein subunit alpha/FixB family protein</fullName>
    </submittedName>
</protein>
<dbReference type="PANTHER" id="PTHR43153">
    <property type="entry name" value="ELECTRON TRANSFER FLAVOPROTEIN ALPHA"/>
    <property type="match status" value="1"/>
</dbReference>
<dbReference type="PANTHER" id="PTHR43153:SF1">
    <property type="entry name" value="ELECTRON TRANSFER FLAVOPROTEIN SUBUNIT ALPHA, MITOCHONDRIAL"/>
    <property type="match status" value="1"/>
</dbReference>
<comment type="similarity">
    <text evidence="1">Belongs to the ETF alpha-subunit/FixB family.</text>
</comment>
<evidence type="ECO:0000313" key="5">
    <source>
        <dbReference type="Proteomes" id="UP000826550"/>
    </source>
</evidence>